<sequence>MHRHLGCDIYLITQDVRCLARELQQLAEYVIKAVRGSNSIGKSFTYKFYSGDECFKTKRIKQDQKVFGMYRSMIIGEGEDY</sequence>
<evidence type="ECO:0000313" key="2">
    <source>
        <dbReference type="EMBL" id="GAX59854.1"/>
    </source>
</evidence>
<proteinExistence type="predicted"/>
<name>A0A286TVH6_9BACT</name>
<gene>
    <name evidence="2" type="ORF">SCALIN_C04_0342</name>
</gene>
<dbReference type="AlphaFoldDB" id="A0A286TVH6"/>
<evidence type="ECO:0000313" key="3">
    <source>
        <dbReference type="Proteomes" id="UP000218542"/>
    </source>
</evidence>
<keyword evidence="3" id="KW-1185">Reference proteome</keyword>
<reference evidence="2 3" key="1">
    <citation type="journal article" date="2017" name="Environ. Microbiol. Rep.">
        <title>Genetic diversity of marine anaerobic ammonium-oxidizing bacteria as revealed by genomic and proteomic analyses of 'Candidatus Scalindua japonica'.</title>
        <authorList>
            <person name="Oshiki M."/>
            <person name="Mizuto K."/>
            <person name="Kimura Z."/>
            <person name="Kindaichi T."/>
            <person name="Satoh H."/>
            <person name="Okabe S."/>
        </authorList>
    </citation>
    <scope>NUCLEOTIDE SEQUENCE [LARGE SCALE GENOMIC DNA]</scope>
    <source>
        <strain evidence="3">husup-a2</strain>
    </source>
</reference>
<dbReference type="InterPro" id="IPR027417">
    <property type="entry name" value="P-loop_NTPase"/>
</dbReference>
<evidence type="ECO:0000259" key="1">
    <source>
        <dbReference type="Pfam" id="PF05707"/>
    </source>
</evidence>
<dbReference type="Pfam" id="PF05707">
    <property type="entry name" value="Zot"/>
    <property type="match status" value="1"/>
</dbReference>
<dbReference type="InterPro" id="IPR008900">
    <property type="entry name" value="Zot_N"/>
</dbReference>
<accession>A0A286TVH6</accession>
<organism evidence="2 3">
    <name type="scientific">Candidatus Scalindua japonica</name>
    <dbReference type="NCBI Taxonomy" id="1284222"/>
    <lineage>
        <taxon>Bacteria</taxon>
        <taxon>Pseudomonadati</taxon>
        <taxon>Planctomycetota</taxon>
        <taxon>Candidatus Brocadiia</taxon>
        <taxon>Candidatus Brocadiales</taxon>
        <taxon>Candidatus Scalinduaceae</taxon>
        <taxon>Candidatus Scalindua</taxon>
    </lineage>
</organism>
<dbReference type="EMBL" id="BAOS01000004">
    <property type="protein sequence ID" value="GAX59854.1"/>
    <property type="molecule type" value="Genomic_DNA"/>
</dbReference>
<protein>
    <submittedName>
        <fullName evidence="2">Zonula occludens toxin</fullName>
    </submittedName>
</protein>
<dbReference type="Proteomes" id="UP000218542">
    <property type="component" value="Unassembled WGS sequence"/>
</dbReference>
<feature type="domain" description="Zona occludens toxin N-terminal" evidence="1">
    <location>
        <begin position="1"/>
        <end position="73"/>
    </location>
</feature>
<dbReference type="Gene3D" id="3.40.50.300">
    <property type="entry name" value="P-loop containing nucleotide triphosphate hydrolases"/>
    <property type="match status" value="1"/>
</dbReference>
<comment type="caution">
    <text evidence="2">The sequence shown here is derived from an EMBL/GenBank/DDBJ whole genome shotgun (WGS) entry which is preliminary data.</text>
</comment>